<protein>
    <submittedName>
        <fullName evidence="1">Uncharacterized protein</fullName>
    </submittedName>
</protein>
<organism evidence="1">
    <name type="scientific">viral metagenome</name>
    <dbReference type="NCBI Taxonomy" id="1070528"/>
    <lineage>
        <taxon>unclassified sequences</taxon>
        <taxon>metagenomes</taxon>
        <taxon>organismal metagenomes</taxon>
    </lineage>
</organism>
<reference evidence="1" key="1">
    <citation type="submission" date="2020-03" db="EMBL/GenBank/DDBJ databases">
        <title>The deep terrestrial virosphere.</title>
        <authorList>
            <person name="Holmfeldt K."/>
            <person name="Nilsson E."/>
            <person name="Simone D."/>
            <person name="Lopez-Fernandez M."/>
            <person name="Wu X."/>
            <person name="de Brujin I."/>
            <person name="Lundin D."/>
            <person name="Andersson A."/>
            <person name="Bertilsson S."/>
            <person name="Dopson M."/>
        </authorList>
    </citation>
    <scope>NUCLEOTIDE SEQUENCE</scope>
    <source>
        <strain evidence="1">MM415B07941</strain>
    </source>
</reference>
<sequence length="78" mass="9156">MDKEEQIEEMAKILLNNLGWADYRMLDAKRIVTNFWDNGYRKVEKPPVLTGKQIEEIYASATAQEIVEKVYKFVMEGK</sequence>
<name>A0A6M3LVF6_9ZZZZ</name>
<dbReference type="AlphaFoldDB" id="A0A6M3LVF6"/>
<gene>
    <name evidence="1" type="ORF">MM415B07941_0007</name>
</gene>
<dbReference type="EMBL" id="MT143415">
    <property type="protein sequence ID" value="QJA96595.1"/>
    <property type="molecule type" value="Genomic_DNA"/>
</dbReference>
<proteinExistence type="predicted"/>
<evidence type="ECO:0000313" key="1">
    <source>
        <dbReference type="EMBL" id="QJA96595.1"/>
    </source>
</evidence>
<accession>A0A6M3LVF6</accession>